<dbReference type="GO" id="GO:0006355">
    <property type="term" value="P:regulation of DNA-templated transcription"/>
    <property type="evidence" value="ECO:0007669"/>
    <property type="project" value="InterPro"/>
</dbReference>
<dbReference type="SUPFAM" id="SSF46894">
    <property type="entry name" value="C-terminal effector domain of the bipartite response regulators"/>
    <property type="match status" value="1"/>
</dbReference>
<dbReference type="PRINTS" id="PR00038">
    <property type="entry name" value="HTHLUXR"/>
</dbReference>
<evidence type="ECO:0000256" key="1">
    <source>
        <dbReference type="ARBA" id="ARBA00023125"/>
    </source>
</evidence>
<dbReference type="InterPro" id="IPR016032">
    <property type="entry name" value="Sig_transdc_resp-reg_C-effctor"/>
</dbReference>
<protein>
    <submittedName>
        <fullName evidence="3">DNA-binding response regulator, NarL/FixJ family, contains REC and HTH domains</fullName>
    </submittedName>
</protein>
<organism evidence="3 4">
    <name type="scientific">Kosakonia oryzendophytica</name>
    <dbReference type="NCBI Taxonomy" id="1005665"/>
    <lineage>
        <taxon>Bacteria</taxon>
        <taxon>Pseudomonadati</taxon>
        <taxon>Pseudomonadota</taxon>
        <taxon>Gammaproteobacteria</taxon>
        <taxon>Enterobacterales</taxon>
        <taxon>Enterobacteriaceae</taxon>
        <taxon>Kosakonia</taxon>
    </lineage>
</organism>
<proteinExistence type="predicted"/>
<dbReference type="GO" id="GO:0003677">
    <property type="term" value="F:DNA binding"/>
    <property type="evidence" value="ECO:0007669"/>
    <property type="project" value="UniProtKB-KW"/>
</dbReference>
<dbReference type="Proteomes" id="UP000198975">
    <property type="component" value="Unassembled WGS sequence"/>
</dbReference>
<keyword evidence="4" id="KW-1185">Reference proteome</keyword>
<evidence type="ECO:0000313" key="3">
    <source>
        <dbReference type="EMBL" id="SCB89006.1"/>
    </source>
</evidence>
<name>A0A1C4A3B1_9ENTR</name>
<dbReference type="SMART" id="SM00421">
    <property type="entry name" value="HTH_LUXR"/>
    <property type="match status" value="1"/>
</dbReference>
<gene>
    <name evidence="3" type="ORF">GA0061071_102378</name>
</gene>
<dbReference type="NCBIfam" id="NF008548">
    <property type="entry name" value="PRK11475.1"/>
    <property type="match status" value="1"/>
</dbReference>
<dbReference type="PROSITE" id="PS50043">
    <property type="entry name" value="HTH_LUXR_2"/>
    <property type="match status" value="1"/>
</dbReference>
<reference evidence="4" key="1">
    <citation type="submission" date="2016-08" db="EMBL/GenBank/DDBJ databases">
        <authorList>
            <person name="Varghese N."/>
            <person name="Submissions Spin"/>
        </authorList>
    </citation>
    <scope>NUCLEOTIDE SEQUENCE [LARGE SCALE GENOMIC DNA]</scope>
    <source>
        <strain evidence="4">REICA_082</strain>
    </source>
</reference>
<dbReference type="EMBL" id="FMAY01000002">
    <property type="protein sequence ID" value="SCB89006.1"/>
    <property type="molecule type" value="Genomic_DNA"/>
</dbReference>
<accession>A0A1C4A3B1</accession>
<dbReference type="PANTHER" id="PTHR43214">
    <property type="entry name" value="TWO-COMPONENT RESPONSE REGULATOR"/>
    <property type="match status" value="1"/>
</dbReference>
<keyword evidence="1 3" id="KW-0238">DNA-binding</keyword>
<evidence type="ECO:0000259" key="2">
    <source>
        <dbReference type="PROSITE" id="PS50043"/>
    </source>
</evidence>
<evidence type="ECO:0000313" key="4">
    <source>
        <dbReference type="Proteomes" id="UP000198975"/>
    </source>
</evidence>
<dbReference type="PANTHER" id="PTHR43214:SF31">
    <property type="entry name" value="TRANSCRIPTIONAL ACTIVATOR PROTEIN BGLJ"/>
    <property type="match status" value="1"/>
</dbReference>
<dbReference type="InterPro" id="IPR039420">
    <property type="entry name" value="WalR-like"/>
</dbReference>
<dbReference type="CDD" id="cd06170">
    <property type="entry name" value="LuxR_C_like"/>
    <property type="match status" value="1"/>
</dbReference>
<dbReference type="Pfam" id="PF00196">
    <property type="entry name" value="GerE"/>
    <property type="match status" value="1"/>
</dbReference>
<sequence length="221" mass="25261">MGKNCTKRNVAIIEKCIMSEVGLQNLLSDPTYCQYSFHFYKNFAEFRQALKQTSFFSIIYSLFGLREERRECLMGLHLLSYSHPGVQRIVLVEDDREAQLVGLFSSLRLHGILSKTAPLPLLLEQLATLFGETRHINDNMLNHWYVSQCRTLSPTERAILNCMTRGLSMAEIASQLDRNVKTIRAHKFNAMTKLGVTSDVSLLNAADILTWMPHVYGQYPN</sequence>
<dbReference type="Gene3D" id="1.10.10.10">
    <property type="entry name" value="Winged helix-like DNA-binding domain superfamily/Winged helix DNA-binding domain"/>
    <property type="match status" value="1"/>
</dbReference>
<dbReference type="InterPro" id="IPR036388">
    <property type="entry name" value="WH-like_DNA-bd_sf"/>
</dbReference>
<dbReference type="InterPro" id="IPR000792">
    <property type="entry name" value="Tscrpt_reg_LuxR_C"/>
</dbReference>
<feature type="domain" description="HTH luxR-type" evidence="2">
    <location>
        <begin position="145"/>
        <end position="210"/>
    </location>
</feature>
<dbReference type="AlphaFoldDB" id="A0A1C4A3B1"/>